<dbReference type="EMBL" id="JACHGN010000019">
    <property type="protein sequence ID" value="MBB5137674.1"/>
    <property type="molecule type" value="Genomic_DNA"/>
</dbReference>
<comment type="caution">
    <text evidence="1">The sequence shown here is derived from an EMBL/GenBank/DDBJ whole genome shotgun (WGS) entry which is preliminary data.</text>
</comment>
<sequence>MHVDSPISATLVCWGNAWLTGHIGLDEAVDQVERTAGPGLIAAPLPHLPPSAAPNPATGLGGLSGVSERSGLSGLAGLSGPSGDDPGADIPLRRFLAELRTAGLSALRLALPVAGDPLGLTGPPSFNSAAIEAGEAAIAVLPDTCLGLVPAVDRRGSSYVGIRWTVLPAAPATPDLPSLAEAEHALSSAMRSATETLSTVEGPRQAHPGSALKTAEEALAPGYPARAHRVAVLSARLASALRLADDRGLTSGQITARGDALRELDRAVRRARVAAHHAILHEPGIR</sequence>
<accession>A0A840P8I0</accession>
<evidence type="ECO:0000313" key="2">
    <source>
        <dbReference type="Proteomes" id="UP000578449"/>
    </source>
</evidence>
<proteinExistence type="predicted"/>
<dbReference type="RefSeq" id="WP_185054565.1">
    <property type="nucleotide sequence ID" value="NZ_BAABIX010000035.1"/>
</dbReference>
<protein>
    <submittedName>
        <fullName evidence="1">Uncharacterized protein</fullName>
    </submittedName>
</protein>
<keyword evidence="2" id="KW-1185">Reference proteome</keyword>
<evidence type="ECO:0000313" key="1">
    <source>
        <dbReference type="EMBL" id="MBB5137674.1"/>
    </source>
</evidence>
<dbReference type="Proteomes" id="UP000578449">
    <property type="component" value="Unassembled WGS sequence"/>
</dbReference>
<organism evidence="1 2">
    <name type="scientific">Thermocatellispora tengchongensis</name>
    <dbReference type="NCBI Taxonomy" id="1073253"/>
    <lineage>
        <taxon>Bacteria</taxon>
        <taxon>Bacillati</taxon>
        <taxon>Actinomycetota</taxon>
        <taxon>Actinomycetes</taxon>
        <taxon>Streptosporangiales</taxon>
        <taxon>Streptosporangiaceae</taxon>
        <taxon>Thermocatellispora</taxon>
    </lineage>
</organism>
<reference evidence="1 2" key="1">
    <citation type="submission" date="2020-08" db="EMBL/GenBank/DDBJ databases">
        <title>Genomic Encyclopedia of Type Strains, Phase IV (KMG-IV): sequencing the most valuable type-strain genomes for metagenomic binning, comparative biology and taxonomic classification.</title>
        <authorList>
            <person name="Goeker M."/>
        </authorList>
    </citation>
    <scope>NUCLEOTIDE SEQUENCE [LARGE SCALE GENOMIC DNA]</scope>
    <source>
        <strain evidence="1 2">DSM 45615</strain>
    </source>
</reference>
<gene>
    <name evidence="1" type="ORF">HNP84_007426</name>
</gene>
<dbReference type="AlphaFoldDB" id="A0A840P8I0"/>
<name>A0A840P8I0_9ACTN</name>